<feature type="repeat" description="WD" evidence="12">
    <location>
        <begin position="122"/>
        <end position="163"/>
    </location>
</feature>
<keyword evidence="11 13" id="KW-0539">Nucleus</keyword>
<dbReference type="EMBL" id="QGKW02001660">
    <property type="protein sequence ID" value="KAF2582746.1"/>
    <property type="molecule type" value="Genomic_DNA"/>
</dbReference>
<dbReference type="AlphaFoldDB" id="A0A8S9JMJ4"/>
<sequence>MIAEKPVWVKHEGLQQIFSIDVQPNGERFATGGGDHKVRIWNMKSVDTDLQNLDPKERLLATLRDHFGSVNCVRWAKHGRYVASGSDDHVIQVHERKPGSGTTEFGSGEAPDVENWKAVMTLRGHTADVVDINWSPDDSMLASGSLDNTVHIWNMRTGICTTVLRGHLSLVKGVTWDPIGSFIASQSDDKTVIIWRTSDWSMAHRTVGHWEKSLGTTFFRRLGWSPCGHFITTTHGYQKPRHSAPVLERGEWSESFDFLGHNAPIIVVKFNHSMFKRSTFSAQEMKRAGWSNGSSKSGGKDLQPYNVIAIGSQDRTITVWTTASPRPLFVAKHFFGQSVVDLSCKASTPSRVSNPVNQKVYRRPDGRKRIIPEAVGVPQQDNNIAINEHSNNFPPATSAAPSKINSRDFPVEPSIKEIAIRNPDLNNERPRITARATISESLVIEKVPGASARDGVLNVEQSVGIKGSSSRDLLIRVFDWKQGEATAPVCLEACPKEHALDTVGVVSTSTIKETELVCKISGETLWSDRIMGRVTVLAGNPNFWAVGCEDGTLQVYTKCGRRAMPTMMMGSAATFIDCDDSWKLLLVTRKGSLYVWDLFNRKCILHDSLSSLVSSDTDLSSVVEGSIKVISVKLSKSGSPLVVLATRHAFLFDTSLMCWLRVADDCFPASNFSSSWNLGSAPCGELAGLQVDVRKYMARKPGWNRIADDGVQTRAHLESQFASSLALESPNEYRQCLLAYVRFLAREADESRLREVCESFLGPPTGMAEAATSDTNLCWDPYVLLAIWRVGQRHPSSPYGEWDGDVPARHTSSWTRMPPKKKVSKNTKLPHPNPESVYDEAIPKTESMAHLVDPDEADAYWVARGEVEYRISKYGECADNPPEGYFTCYEAYLFRCRLWFPIPVIIIQNLNRFELSISQVALAGLQHLIGILVLSYERGMKLDIDCFEALLRPKLLPGSLMYCLVPRQYMSIIKRMISNGHEWKGSFFFV</sequence>
<dbReference type="InterPro" id="IPR001680">
    <property type="entry name" value="WD40_rpt"/>
</dbReference>
<dbReference type="GO" id="GO:0000785">
    <property type="term" value="C:chromatin"/>
    <property type="evidence" value="ECO:0007669"/>
    <property type="project" value="TreeGrafter"/>
</dbReference>
<feature type="repeat" description="WD" evidence="12">
    <location>
        <begin position="63"/>
        <end position="93"/>
    </location>
</feature>
<evidence type="ECO:0000313" key="18">
    <source>
        <dbReference type="Proteomes" id="UP000712281"/>
    </source>
</evidence>
<dbReference type="GO" id="GO:0005634">
    <property type="term" value="C:nucleus"/>
    <property type="evidence" value="ECO:0007669"/>
    <property type="project" value="UniProtKB-SubCell"/>
</dbReference>
<evidence type="ECO:0000256" key="8">
    <source>
        <dbReference type="ARBA" id="ARBA00023015"/>
    </source>
</evidence>
<dbReference type="InterPro" id="IPR031120">
    <property type="entry name" value="HIR1-like"/>
</dbReference>
<keyword evidence="6 13" id="KW-0677">Repeat</keyword>
<comment type="subcellular location">
    <subcellularLocation>
        <location evidence="1 13">Nucleus</location>
    </subcellularLocation>
</comment>
<evidence type="ECO:0000256" key="3">
    <source>
        <dbReference type="ARBA" id="ARBA00021597"/>
    </source>
</evidence>
<comment type="similarity">
    <text evidence="2 13">Belongs to the WD repeat HIR1 family.</text>
</comment>
<dbReference type="GO" id="GO:0006338">
    <property type="term" value="P:chromatin remodeling"/>
    <property type="evidence" value="ECO:0007669"/>
    <property type="project" value="InterPro"/>
</dbReference>
<dbReference type="PANTHER" id="PTHR13831">
    <property type="entry name" value="MEMBER OF THE HIR1 FAMILY OF WD-REPEAT PROTEINS"/>
    <property type="match status" value="1"/>
</dbReference>
<feature type="domain" description="CAF1B/HIR1 beta-propeller" evidence="16">
    <location>
        <begin position="15"/>
        <end position="331"/>
    </location>
</feature>
<evidence type="ECO:0000259" key="15">
    <source>
        <dbReference type="Pfam" id="PF07569"/>
    </source>
</evidence>
<keyword evidence="5 12" id="KW-0853">WD repeat</keyword>
<name>A0A8S9JMJ4_BRACR</name>
<dbReference type="PROSITE" id="PS00678">
    <property type="entry name" value="WD_REPEATS_1"/>
    <property type="match status" value="1"/>
</dbReference>
<dbReference type="InterPro" id="IPR011494">
    <property type="entry name" value="HIRA-like_C"/>
</dbReference>
<gene>
    <name evidence="17" type="ORF">F2Q68_00004703</name>
</gene>
<dbReference type="GO" id="GO:0006351">
    <property type="term" value="P:DNA-templated transcription"/>
    <property type="evidence" value="ECO:0007669"/>
    <property type="project" value="InterPro"/>
</dbReference>
<dbReference type="CDD" id="cd00200">
    <property type="entry name" value="WD40"/>
    <property type="match status" value="1"/>
</dbReference>
<feature type="repeat" description="WD" evidence="12">
    <location>
        <begin position="17"/>
        <end position="45"/>
    </location>
</feature>
<dbReference type="InterPro" id="IPR036322">
    <property type="entry name" value="WD40_repeat_dom_sf"/>
</dbReference>
<dbReference type="Proteomes" id="UP000712281">
    <property type="component" value="Unassembled WGS sequence"/>
</dbReference>
<evidence type="ECO:0000256" key="14">
    <source>
        <dbReference type="SAM" id="MobiDB-lite"/>
    </source>
</evidence>
<evidence type="ECO:0000256" key="6">
    <source>
        <dbReference type="ARBA" id="ARBA00022737"/>
    </source>
</evidence>
<dbReference type="InterPro" id="IPR055410">
    <property type="entry name" value="Beta-prop_CAF1B_HIR1"/>
</dbReference>
<accession>A0A8S9JMJ4</accession>
<comment type="function">
    <text evidence="13">Required for replication-independent chromatin assembly and for the periodic repression of histone gene transcription during the cell cycle.</text>
</comment>
<keyword evidence="9" id="KW-0175">Coiled coil</keyword>
<feature type="domain" description="Protein HIRA-like C-terminal" evidence="15">
    <location>
        <begin position="560"/>
        <end position="759"/>
    </location>
</feature>
<keyword evidence="8 13" id="KW-0805">Transcription regulation</keyword>
<evidence type="ECO:0000256" key="5">
    <source>
        <dbReference type="ARBA" id="ARBA00022574"/>
    </source>
</evidence>
<feature type="region of interest" description="Disordered" evidence="14">
    <location>
        <begin position="810"/>
        <end position="837"/>
    </location>
</feature>
<reference evidence="17" key="1">
    <citation type="submission" date="2019-12" db="EMBL/GenBank/DDBJ databases">
        <title>Genome sequencing and annotation of Brassica cretica.</title>
        <authorList>
            <person name="Studholme D.J."/>
            <person name="Sarris P.F."/>
        </authorList>
    </citation>
    <scope>NUCLEOTIDE SEQUENCE</scope>
    <source>
        <strain evidence="17">PFS-001/15</strain>
        <tissue evidence="17">Leaf</tissue>
    </source>
</reference>
<keyword evidence="10 13" id="KW-0804">Transcription</keyword>
<keyword evidence="7 13" id="KW-0156">Chromatin regulator</keyword>
<dbReference type="InterPro" id="IPR019775">
    <property type="entry name" value="WD40_repeat_CS"/>
</dbReference>
<dbReference type="PANTHER" id="PTHR13831:SF0">
    <property type="entry name" value="PROTEIN HIRA"/>
    <property type="match status" value="1"/>
</dbReference>
<feature type="repeat" description="WD" evidence="12">
    <location>
        <begin position="164"/>
        <end position="205"/>
    </location>
</feature>
<evidence type="ECO:0000256" key="1">
    <source>
        <dbReference type="ARBA" id="ARBA00004123"/>
    </source>
</evidence>
<keyword evidence="4 13" id="KW-0678">Repressor</keyword>
<organism evidence="17 18">
    <name type="scientific">Brassica cretica</name>
    <name type="common">Mustard</name>
    <dbReference type="NCBI Taxonomy" id="69181"/>
    <lineage>
        <taxon>Eukaryota</taxon>
        <taxon>Viridiplantae</taxon>
        <taxon>Streptophyta</taxon>
        <taxon>Embryophyta</taxon>
        <taxon>Tracheophyta</taxon>
        <taxon>Spermatophyta</taxon>
        <taxon>Magnoliopsida</taxon>
        <taxon>eudicotyledons</taxon>
        <taxon>Gunneridae</taxon>
        <taxon>Pentapetalae</taxon>
        <taxon>rosids</taxon>
        <taxon>malvids</taxon>
        <taxon>Brassicales</taxon>
        <taxon>Brassicaceae</taxon>
        <taxon>Brassiceae</taxon>
        <taxon>Brassica</taxon>
    </lineage>
</organism>
<evidence type="ECO:0000256" key="12">
    <source>
        <dbReference type="PROSITE-ProRule" id="PRU00221"/>
    </source>
</evidence>
<dbReference type="GO" id="GO:0031491">
    <property type="term" value="F:nucleosome binding"/>
    <property type="evidence" value="ECO:0007669"/>
    <property type="project" value="TreeGrafter"/>
</dbReference>
<dbReference type="PROSITE" id="PS50294">
    <property type="entry name" value="WD_REPEATS_REGION"/>
    <property type="match status" value="3"/>
</dbReference>
<dbReference type="FunFam" id="2.130.10.10:FF:000827">
    <property type="entry name" value="Protein HIRA"/>
    <property type="match status" value="1"/>
</dbReference>
<evidence type="ECO:0000256" key="13">
    <source>
        <dbReference type="RuleBase" id="RU364014"/>
    </source>
</evidence>
<evidence type="ECO:0000256" key="9">
    <source>
        <dbReference type="ARBA" id="ARBA00023054"/>
    </source>
</evidence>
<proteinExistence type="inferred from homology"/>
<evidence type="ECO:0000256" key="11">
    <source>
        <dbReference type="ARBA" id="ARBA00023242"/>
    </source>
</evidence>
<evidence type="ECO:0000313" key="17">
    <source>
        <dbReference type="EMBL" id="KAF2582746.1"/>
    </source>
</evidence>
<comment type="caution">
    <text evidence="17">The sequence shown here is derived from an EMBL/GenBank/DDBJ whole genome shotgun (WGS) entry which is preliminary data.</text>
</comment>
<evidence type="ECO:0000259" key="16">
    <source>
        <dbReference type="Pfam" id="PF24105"/>
    </source>
</evidence>
<dbReference type="GO" id="GO:0006355">
    <property type="term" value="P:regulation of DNA-templated transcription"/>
    <property type="evidence" value="ECO:0007669"/>
    <property type="project" value="InterPro"/>
</dbReference>
<protein>
    <recommendedName>
        <fullName evidence="3 13">Protein HIRA</fullName>
    </recommendedName>
</protein>
<evidence type="ECO:0000256" key="10">
    <source>
        <dbReference type="ARBA" id="ARBA00023163"/>
    </source>
</evidence>
<dbReference type="SMART" id="SM00320">
    <property type="entry name" value="WD40"/>
    <property type="match status" value="6"/>
</dbReference>
<dbReference type="InterPro" id="IPR015943">
    <property type="entry name" value="WD40/YVTN_repeat-like_dom_sf"/>
</dbReference>
<evidence type="ECO:0000256" key="4">
    <source>
        <dbReference type="ARBA" id="ARBA00022491"/>
    </source>
</evidence>
<dbReference type="SUPFAM" id="SSF50978">
    <property type="entry name" value="WD40 repeat-like"/>
    <property type="match status" value="2"/>
</dbReference>
<dbReference type="Pfam" id="PF07569">
    <property type="entry name" value="Hira"/>
    <property type="match status" value="1"/>
</dbReference>
<dbReference type="PROSITE" id="PS50082">
    <property type="entry name" value="WD_REPEATS_2"/>
    <property type="match status" value="4"/>
</dbReference>
<evidence type="ECO:0000256" key="7">
    <source>
        <dbReference type="ARBA" id="ARBA00022853"/>
    </source>
</evidence>
<dbReference type="Pfam" id="PF24105">
    <property type="entry name" value="Beta-prop_CAF1B_HIR1"/>
    <property type="match status" value="1"/>
</dbReference>
<dbReference type="Gene3D" id="2.130.10.10">
    <property type="entry name" value="YVTN repeat-like/Quinoprotein amine dehydrogenase"/>
    <property type="match status" value="2"/>
</dbReference>
<evidence type="ECO:0000256" key="2">
    <source>
        <dbReference type="ARBA" id="ARBA00007306"/>
    </source>
</evidence>
<dbReference type="GO" id="GO:0000417">
    <property type="term" value="C:HIR complex"/>
    <property type="evidence" value="ECO:0007669"/>
    <property type="project" value="TreeGrafter"/>
</dbReference>